<dbReference type="PANTHER" id="PTHR33726:SF19">
    <property type="entry name" value="OS03G0313800 PROTEIN"/>
    <property type="match status" value="1"/>
</dbReference>
<evidence type="ECO:0000313" key="2">
    <source>
        <dbReference type="EnsemblPlants" id="QL03p016142:mrna:CDS:1"/>
    </source>
</evidence>
<dbReference type="Gramene" id="QL03p016180:mrna">
    <property type="protein sequence ID" value="QL03p016180:mrna:CDS:1"/>
    <property type="gene ID" value="QL03p016180"/>
</dbReference>
<dbReference type="EnsemblPlants" id="QL03p016152:mrna">
    <property type="protein sequence ID" value="QL03p016152:mrna:CDS:1"/>
    <property type="gene ID" value="QL03p016152"/>
</dbReference>
<organism evidence="2 3">
    <name type="scientific">Quercus lobata</name>
    <name type="common">Valley oak</name>
    <dbReference type="NCBI Taxonomy" id="97700"/>
    <lineage>
        <taxon>Eukaryota</taxon>
        <taxon>Viridiplantae</taxon>
        <taxon>Streptophyta</taxon>
        <taxon>Embryophyta</taxon>
        <taxon>Tracheophyta</taxon>
        <taxon>Spermatophyta</taxon>
        <taxon>Magnoliopsida</taxon>
        <taxon>eudicotyledons</taxon>
        <taxon>Gunneridae</taxon>
        <taxon>Pentapetalae</taxon>
        <taxon>rosids</taxon>
        <taxon>fabids</taxon>
        <taxon>Fagales</taxon>
        <taxon>Fagaceae</taxon>
        <taxon>Quercus</taxon>
    </lineage>
</organism>
<keyword evidence="3" id="KW-1185">Reference proteome</keyword>
<feature type="transmembrane region" description="Helical" evidence="1">
    <location>
        <begin position="59"/>
        <end position="83"/>
    </location>
</feature>
<dbReference type="PANTHER" id="PTHR33726">
    <property type="entry name" value="TRANSMEMBRANE PROTEIN"/>
    <property type="match status" value="1"/>
</dbReference>
<reference evidence="2 3" key="1">
    <citation type="journal article" date="2016" name="G3 (Bethesda)">
        <title>First Draft Assembly and Annotation of the Genome of a California Endemic Oak Quercus lobata Nee (Fagaceae).</title>
        <authorList>
            <person name="Sork V.L."/>
            <person name="Fitz-Gibbon S.T."/>
            <person name="Puiu D."/>
            <person name="Crepeau M."/>
            <person name="Gugger P.F."/>
            <person name="Sherman R."/>
            <person name="Stevens K."/>
            <person name="Langley C.H."/>
            <person name="Pellegrini M."/>
            <person name="Salzberg S.L."/>
        </authorList>
    </citation>
    <scope>NUCLEOTIDE SEQUENCE [LARGE SCALE GENOMIC DNA]</scope>
    <source>
        <strain evidence="3">cv. SW786</strain>
    </source>
</reference>
<evidence type="ECO:0000313" key="3">
    <source>
        <dbReference type="Proteomes" id="UP000594261"/>
    </source>
</evidence>
<protein>
    <submittedName>
        <fullName evidence="2">Uncharacterized protein</fullName>
    </submittedName>
</protein>
<accession>A0A7N2L4J0</accession>
<dbReference type="Proteomes" id="UP000594261">
    <property type="component" value="Chromosome 3"/>
</dbReference>
<dbReference type="EnsemblPlants" id="QL03p016142:mrna">
    <property type="protein sequence ID" value="QL03p016142:mrna:CDS:1"/>
    <property type="gene ID" value="QL03p016142"/>
</dbReference>
<proteinExistence type="predicted"/>
<dbReference type="EMBL" id="LRBV02000003">
    <property type="status" value="NOT_ANNOTATED_CDS"/>
    <property type="molecule type" value="Genomic_DNA"/>
</dbReference>
<name>A0A7N2L4J0_QUELO</name>
<keyword evidence="1" id="KW-0472">Membrane</keyword>
<reference evidence="2" key="2">
    <citation type="submission" date="2021-01" db="UniProtKB">
        <authorList>
            <consortium name="EnsemblPlants"/>
        </authorList>
    </citation>
    <scope>IDENTIFICATION</scope>
</reference>
<dbReference type="OMA" id="PSTWITR"/>
<dbReference type="Gramene" id="QL03p016142:mrna">
    <property type="protein sequence ID" value="QL03p016142:mrna:CDS:1"/>
    <property type="gene ID" value="QL03p016142"/>
</dbReference>
<keyword evidence="1" id="KW-0812">Transmembrane</keyword>
<sequence>MSWATSAFRWLDAEYLSLGRSSILRWSGLFSSYLAPRNWAPRGGIGVRNLLSWNIVDDVVWSLVTAFESVALVSFLGFFFLFCGCTL</sequence>
<keyword evidence="1" id="KW-1133">Transmembrane helix</keyword>
<dbReference type="EnsemblPlants" id="QL03p016180:mrna">
    <property type="protein sequence ID" value="QL03p016180:mrna:CDS:1"/>
    <property type="gene ID" value="QL03p016180"/>
</dbReference>
<evidence type="ECO:0000256" key="1">
    <source>
        <dbReference type="SAM" id="Phobius"/>
    </source>
</evidence>
<dbReference type="InParanoid" id="A0A7N2L4J0"/>
<dbReference type="AlphaFoldDB" id="A0A7N2L4J0"/>
<dbReference type="Gramene" id="QL03p016152:mrna">
    <property type="protein sequence ID" value="QL03p016152:mrna:CDS:1"/>
    <property type="gene ID" value="QL03p016152"/>
</dbReference>